<comment type="similarity">
    <text evidence="11">Belongs to the SEDS family. FtsW subfamily.</text>
</comment>
<evidence type="ECO:0000313" key="18">
    <source>
        <dbReference type="EMBL" id="MBC8562972.1"/>
    </source>
</evidence>
<evidence type="ECO:0000256" key="15">
    <source>
        <dbReference type="ARBA" id="ARBA00049902"/>
    </source>
</evidence>
<evidence type="ECO:0000256" key="7">
    <source>
        <dbReference type="ARBA" id="ARBA00022989"/>
    </source>
</evidence>
<keyword evidence="8 17" id="KW-0472">Membrane</keyword>
<accession>A0ABR7N4H0</accession>
<feature type="transmembrane region" description="Helical" evidence="17">
    <location>
        <begin position="20"/>
        <end position="40"/>
    </location>
</feature>
<evidence type="ECO:0000256" key="16">
    <source>
        <dbReference type="ARBA" id="ARBA00049966"/>
    </source>
</evidence>
<feature type="transmembrane region" description="Helical" evidence="17">
    <location>
        <begin position="313"/>
        <end position="338"/>
    </location>
</feature>
<reference evidence="18 19" key="1">
    <citation type="submission" date="2020-08" db="EMBL/GenBank/DDBJ databases">
        <title>Genome public.</title>
        <authorList>
            <person name="Liu C."/>
            <person name="Sun Q."/>
        </authorList>
    </citation>
    <scope>NUCLEOTIDE SEQUENCE [LARGE SCALE GENOMIC DNA]</scope>
    <source>
        <strain evidence="18 19">NSJ-37</strain>
    </source>
</reference>
<gene>
    <name evidence="18" type="ORF">H8704_10105</name>
</gene>
<protein>
    <recommendedName>
        <fullName evidence="12">Probable peptidoglycan glycosyltransferase FtsW</fullName>
        <ecNumber evidence="14">2.4.99.28</ecNumber>
    </recommendedName>
    <alternativeName>
        <fullName evidence="13">Cell division protein FtsW</fullName>
    </alternativeName>
    <alternativeName>
        <fullName evidence="10">Cell wall polymerase</fullName>
    </alternativeName>
    <alternativeName>
        <fullName evidence="9">Peptidoglycan polymerase</fullName>
    </alternativeName>
</protein>
<feature type="transmembrane region" description="Helical" evidence="17">
    <location>
        <begin position="89"/>
        <end position="111"/>
    </location>
</feature>
<keyword evidence="4 17" id="KW-0812">Transmembrane</keyword>
<evidence type="ECO:0000256" key="13">
    <source>
        <dbReference type="ARBA" id="ARBA00041418"/>
    </source>
</evidence>
<comment type="caution">
    <text evidence="18">The sequence shown here is derived from an EMBL/GenBank/DDBJ whole genome shotgun (WGS) entry which is preliminary data.</text>
</comment>
<feature type="transmembrane region" description="Helical" evidence="17">
    <location>
        <begin position="60"/>
        <end position="77"/>
    </location>
</feature>
<sequence>MAKVQKSRQKREHYYYQFDYMLLFMTVAIALFGILMIYSASSYTASTSRFSNPYRFVSRQAVGMAGGVVCMLLMARIDYRELYLKKINLVYVFYAVCLILQTIVLIPGIGIEHNGARRWLKIGMEFQPSEFTKIGVIMFVAYAVYLSRKRLDTFKGFLKVMMYIAPAILLIAKENLSTAIIVTVIAVGMSFVASKRKRYFVVCGLAGFGLAAAYAMIGGGFRAGRITSWLDIENSPGGFQILQGLYAIASGGITGSGLGESMQKLGYIPEAYNDMIFAVICEELGIVGAVLVMIAFLVLLWRIVIIACNAPDIFGSMICVGVMIHIAIQVLFNIAVVTNTIPSTGVPLPLISYGGTACLIMMMEFGLVLSVSARIKRK</sequence>
<dbReference type="GO" id="GO:0051301">
    <property type="term" value="P:cell division"/>
    <property type="evidence" value="ECO:0007669"/>
    <property type="project" value="UniProtKB-KW"/>
</dbReference>
<dbReference type="InterPro" id="IPR001182">
    <property type="entry name" value="FtsW/RodA"/>
</dbReference>
<organism evidence="18 19">
    <name type="scientific">Jutongia huaianensis</name>
    <dbReference type="NCBI Taxonomy" id="2763668"/>
    <lineage>
        <taxon>Bacteria</taxon>
        <taxon>Bacillati</taxon>
        <taxon>Bacillota</taxon>
        <taxon>Clostridia</taxon>
        <taxon>Lachnospirales</taxon>
        <taxon>Lachnospiraceae</taxon>
        <taxon>Jutongia</taxon>
    </lineage>
</organism>
<comment type="catalytic activity">
    <reaction evidence="15">
        <text>[GlcNAc-(1-&gt;4)-Mur2Ac(oyl-L-Ala-gamma-D-Glu-L-Lys-D-Ala-D-Ala)](n)-di-trans,octa-cis-undecaprenyl diphosphate + beta-D-GlcNAc-(1-&gt;4)-Mur2Ac(oyl-L-Ala-gamma-D-Glu-L-Lys-D-Ala-D-Ala)-di-trans,octa-cis-undecaprenyl diphosphate = [GlcNAc-(1-&gt;4)-Mur2Ac(oyl-L-Ala-gamma-D-Glu-L-Lys-D-Ala-D-Ala)](n+1)-di-trans,octa-cis-undecaprenyl diphosphate + di-trans,octa-cis-undecaprenyl diphosphate + H(+)</text>
        <dbReference type="Rhea" id="RHEA:23708"/>
        <dbReference type="Rhea" id="RHEA-COMP:9602"/>
        <dbReference type="Rhea" id="RHEA-COMP:9603"/>
        <dbReference type="ChEBI" id="CHEBI:15378"/>
        <dbReference type="ChEBI" id="CHEBI:58405"/>
        <dbReference type="ChEBI" id="CHEBI:60033"/>
        <dbReference type="ChEBI" id="CHEBI:78435"/>
        <dbReference type="EC" id="2.4.99.28"/>
    </reaction>
</comment>
<evidence type="ECO:0000256" key="12">
    <source>
        <dbReference type="ARBA" id="ARBA00041185"/>
    </source>
</evidence>
<feature type="transmembrane region" description="Helical" evidence="17">
    <location>
        <begin position="131"/>
        <end position="148"/>
    </location>
</feature>
<evidence type="ECO:0000256" key="17">
    <source>
        <dbReference type="SAM" id="Phobius"/>
    </source>
</evidence>
<comment type="function">
    <text evidence="16">Peptidoglycan polymerase that is essential for cell division.</text>
</comment>
<keyword evidence="6" id="KW-0573">Peptidoglycan synthesis</keyword>
<keyword evidence="7 17" id="KW-1133">Transmembrane helix</keyword>
<proteinExistence type="inferred from homology"/>
<name>A0ABR7N4H0_9FIRM</name>
<keyword evidence="2" id="KW-0328">Glycosyltransferase</keyword>
<dbReference type="Proteomes" id="UP000606193">
    <property type="component" value="Unassembled WGS sequence"/>
</dbReference>
<dbReference type="PANTHER" id="PTHR30474:SF2">
    <property type="entry name" value="PEPTIDOGLYCAN GLYCOSYLTRANSFERASE FTSW-RELATED"/>
    <property type="match status" value="1"/>
</dbReference>
<evidence type="ECO:0000256" key="14">
    <source>
        <dbReference type="ARBA" id="ARBA00044770"/>
    </source>
</evidence>
<evidence type="ECO:0000256" key="3">
    <source>
        <dbReference type="ARBA" id="ARBA00022679"/>
    </source>
</evidence>
<evidence type="ECO:0000313" key="19">
    <source>
        <dbReference type="Proteomes" id="UP000606193"/>
    </source>
</evidence>
<keyword evidence="18" id="KW-0131">Cell cycle</keyword>
<comment type="subcellular location">
    <subcellularLocation>
        <location evidence="1">Membrane</location>
        <topology evidence="1">Multi-pass membrane protein</topology>
    </subcellularLocation>
</comment>
<dbReference type="PANTHER" id="PTHR30474">
    <property type="entry name" value="CELL CYCLE PROTEIN"/>
    <property type="match status" value="1"/>
</dbReference>
<feature type="transmembrane region" description="Helical" evidence="17">
    <location>
        <begin position="199"/>
        <end position="217"/>
    </location>
</feature>
<dbReference type="EMBL" id="JACRSX010000014">
    <property type="protein sequence ID" value="MBC8562972.1"/>
    <property type="molecule type" value="Genomic_DNA"/>
</dbReference>
<evidence type="ECO:0000256" key="8">
    <source>
        <dbReference type="ARBA" id="ARBA00023136"/>
    </source>
</evidence>
<feature type="transmembrane region" description="Helical" evidence="17">
    <location>
        <begin position="350"/>
        <end position="371"/>
    </location>
</feature>
<evidence type="ECO:0000256" key="6">
    <source>
        <dbReference type="ARBA" id="ARBA00022984"/>
    </source>
</evidence>
<evidence type="ECO:0000256" key="1">
    <source>
        <dbReference type="ARBA" id="ARBA00004141"/>
    </source>
</evidence>
<evidence type="ECO:0000256" key="11">
    <source>
        <dbReference type="ARBA" id="ARBA00038053"/>
    </source>
</evidence>
<evidence type="ECO:0000256" key="5">
    <source>
        <dbReference type="ARBA" id="ARBA00022960"/>
    </source>
</evidence>
<keyword evidence="3" id="KW-0808">Transferase</keyword>
<evidence type="ECO:0000256" key="10">
    <source>
        <dbReference type="ARBA" id="ARBA00033270"/>
    </source>
</evidence>
<dbReference type="RefSeq" id="WP_249298198.1">
    <property type="nucleotide sequence ID" value="NZ_JACRSX010000014.1"/>
</dbReference>
<evidence type="ECO:0000256" key="2">
    <source>
        <dbReference type="ARBA" id="ARBA00022676"/>
    </source>
</evidence>
<keyword evidence="19" id="KW-1185">Reference proteome</keyword>
<keyword evidence="18" id="KW-0132">Cell division</keyword>
<evidence type="ECO:0000256" key="9">
    <source>
        <dbReference type="ARBA" id="ARBA00032370"/>
    </source>
</evidence>
<feature type="transmembrane region" description="Helical" evidence="17">
    <location>
        <begin position="275"/>
        <end position="301"/>
    </location>
</feature>
<dbReference type="EC" id="2.4.99.28" evidence="14"/>
<feature type="transmembrane region" description="Helical" evidence="17">
    <location>
        <begin position="160"/>
        <end position="193"/>
    </location>
</feature>
<evidence type="ECO:0000256" key="4">
    <source>
        <dbReference type="ARBA" id="ARBA00022692"/>
    </source>
</evidence>
<dbReference type="Pfam" id="PF01098">
    <property type="entry name" value="FTSW_RODA_SPOVE"/>
    <property type="match status" value="1"/>
</dbReference>
<keyword evidence="5" id="KW-0133">Cell shape</keyword>